<name>A0ABS8YDF8_9BACL</name>
<feature type="transmembrane region" description="Helical" evidence="1">
    <location>
        <begin position="176"/>
        <end position="196"/>
    </location>
</feature>
<feature type="transmembrane region" description="Helical" evidence="1">
    <location>
        <begin position="59"/>
        <end position="78"/>
    </location>
</feature>
<proteinExistence type="predicted"/>
<evidence type="ECO:0000313" key="2">
    <source>
        <dbReference type="EMBL" id="MCE5168396.1"/>
    </source>
</evidence>
<reference evidence="2 3" key="1">
    <citation type="submission" date="2021-11" db="EMBL/GenBank/DDBJ databases">
        <title>Draft genome sequence of Paenibacillus profundus YoMME, a new Gram-positive bacteria with exoelectrogenic properties.</title>
        <authorList>
            <person name="Hubenova Y."/>
            <person name="Hubenova E."/>
            <person name="Manasiev Y."/>
            <person name="Peykov S."/>
            <person name="Mitov M."/>
        </authorList>
    </citation>
    <scope>NUCLEOTIDE SEQUENCE [LARGE SCALE GENOMIC DNA]</scope>
    <source>
        <strain evidence="2 3">YoMME</strain>
    </source>
</reference>
<dbReference type="Proteomes" id="UP001199916">
    <property type="component" value="Unassembled WGS sequence"/>
</dbReference>
<protein>
    <submittedName>
        <fullName evidence="2">ABC transporter permease</fullName>
    </submittedName>
</protein>
<sequence length="231" mass="25488">MRKLMSLELKKYKIGGYIRGALIANVAILGMVLLMIHGVEYADEAVFTSFSEVFIGIDTFVRGTFIVFAAVLLSRFIIDEFKNKSITVLFMYPINRKKLILAKLTIVFLFTFLSIIISDLLVSGAILAINEFTHKMSEPLTASILTEASISFGMNALAASCMSLIPLYFGMRKYSTVRTITTSLLIIMIVCSNNGGVSLNNIIIIPITLAIIGVFVAYAALRNIEHVDVIK</sequence>
<keyword evidence="1" id="KW-0812">Transmembrane</keyword>
<gene>
    <name evidence="2" type="ORF">LQV63_03590</name>
</gene>
<feature type="transmembrane region" description="Helical" evidence="1">
    <location>
        <begin position="202"/>
        <end position="221"/>
    </location>
</feature>
<keyword evidence="1" id="KW-0472">Membrane</keyword>
<accession>A0ABS8YDF8</accession>
<feature type="transmembrane region" description="Helical" evidence="1">
    <location>
        <begin position="21"/>
        <end position="39"/>
    </location>
</feature>
<dbReference type="EMBL" id="JAJNBZ010000002">
    <property type="protein sequence ID" value="MCE5168396.1"/>
    <property type="molecule type" value="Genomic_DNA"/>
</dbReference>
<comment type="caution">
    <text evidence="2">The sequence shown here is derived from an EMBL/GenBank/DDBJ whole genome shotgun (WGS) entry which is preliminary data.</text>
</comment>
<feature type="transmembrane region" description="Helical" evidence="1">
    <location>
        <begin position="99"/>
        <end position="129"/>
    </location>
</feature>
<organism evidence="2 3">
    <name type="scientific">Paenibacillus profundus</name>
    <dbReference type="NCBI Taxonomy" id="1173085"/>
    <lineage>
        <taxon>Bacteria</taxon>
        <taxon>Bacillati</taxon>
        <taxon>Bacillota</taxon>
        <taxon>Bacilli</taxon>
        <taxon>Bacillales</taxon>
        <taxon>Paenibacillaceae</taxon>
        <taxon>Paenibacillus</taxon>
    </lineage>
</organism>
<keyword evidence="3" id="KW-1185">Reference proteome</keyword>
<evidence type="ECO:0000256" key="1">
    <source>
        <dbReference type="SAM" id="Phobius"/>
    </source>
</evidence>
<keyword evidence="1" id="KW-1133">Transmembrane helix</keyword>
<feature type="transmembrane region" description="Helical" evidence="1">
    <location>
        <begin position="149"/>
        <end position="169"/>
    </location>
</feature>
<evidence type="ECO:0000313" key="3">
    <source>
        <dbReference type="Proteomes" id="UP001199916"/>
    </source>
</evidence>